<protein>
    <recommendedName>
        <fullName evidence="1">ARB-07466-like C-terminal domain-containing protein</fullName>
    </recommendedName>
</protein>
<reference evidence="2" key="1">
    <citation type="submission" date="2016-03" db="EMBL/GenBank/DDBJ databases">
        <authorList>
            <person name="Ploux O."/>
        </authorList>
    </citation>
    <scope>NUCLEOTIDE SEQUENCE</scope>
    <source>
        <strain evidence="2">UC10</strain>
    </source>
</reference>
<gene>
    <name evidence="2" type="ORF">MHPYR_160021</name>
</gene>
<proteinExistence type="predicted"/>
<sequence length="223" mass="23928">MGRHRLAKPRRRWSVAVVALAALPVAGILTASSGGLPNKVAPQGSLECCARLVAANPVDLSKASISGHYIVMTQADLVASRSAVNRSTLHALPAGVGIEQGLQIKTILAERLVSAYFPEIHNIGGVRPDYLRWHPTGRAIDVMIPNYQSPEGKELGDRIAAFALANADRLSLNHVIWRRIMYDKSGKPFLMGNLGSDDANHYTHVHIATDGGGYPTGGESYFG</sequence>
<dbReference type="Pfam" id="PF26571">
    <property type="entry name" value="VldE"/>
    <property type="match status" value="1"/>
</dbReference>
<evidence type="ECO:0000313" key="2">
    <source>
        <dbReference type="EMBL" id="SBS73134.1"/>
    </source>
</evidence>
<name>A0A1Y5P359_9MYCO</name>
<dbReference type="InterPro" id="IPR058593">
    <property type="entry name" value="ARB_07466-like_C"/>
</dbReference>
<accession>A0A1Y5P359</accession>
<organism evidence="2">
    <name type="scientific">uncultured Mycobacterium sp</name>
    <dbReference type="NCBI Taxonomy" id="171292"/>
    <lineage>
        <taxon>Bacteria</taxon>
        <taxon>Bacillati</taxon>
        <taxon>Actinomycetota</taxon>
        <taxon>Actinomycetes</taxon>
        <taxon>Mycobacteriales</taxon>
        <taxon>Mycobacteriaceae</taxon>
        <taxon>Mycobacterium</taxon>
        <taxon>environmental samples</taxon>
    </lineage>
</organism>
<evidence type="ECO:0000259" key="1">
    <source>
        <dbReference type="Pfam" id="PF26571"/>
    </source>
</evidence>
<dbReference type="EMBL" id="FLQS01000008">
    <property type="protein sequence ID" value="SBS73134.1"/>
    <property type="molecule type" value="Genomic_DNA"/>
</dbReference>
<dbReference type="AlphaFoldDB" id="A0A1Y5P359"/>
<feature type="domain" description="ARB-07466-like C-terminal" evidence="1">
    <location>
        <begin position="100"/>
        <end position="202"/>
    </location>
</feature>